<dbReference type="NCBIfam" id="TIGR00254">
    <property type="entry name" value="GGDEF"/>
    <property type="match status" value="1"/>
</dbReference>
<dbReference type="InterPro" id="IPR050469">
    <property type="entry name" value="Diguanylate_Cyclase"/>
</dbReference>
<sequence length="317" mass="37654">MIKSNELKDLEDTYLSSLIKAIPDSVKEHVNEMKTIDEFNLYIQDIQNYQNELSHTFHNHGKALFLPEDEYQNFVNESNKEGYDLGLLFAKSNYFTIETILKLTHSTRMCGIRHVLKVIENIEQKKTRSILIERFYEITNIRQNSFFHGYIHEQNEHLRTQSITDPLTGLYNRRYFYEHIVEELIKDNKDPISLMVIDINNFKRINDEFGHREGDRVLEQFSAIISENCSDFDRAFRFGGDEFILILPVINEYNVEEMARRLDNKINQYNSQVSLSFGISQIPATDSPEKLNIDHYIRIADTKMYKYKTEYKEKLRY</sequence>
<accession>A0ABW2EJM0</accession>
<dbReference type="InterPro" id="IPR029787">
    <property type="entry name" value="Nucleotide_cyclase"/>
</dbReference>
<dbReference type="PANTHER" id="PTHR45138:SF6">
    <property type="entry name" value="DIGUANYLATE CYCLASE DGCN"/>
    <property type="match status" value="1"/>
</dbReference>
<proteinExistence type="predicted"/>
<dbReference type="CDD" id="cd01949">
    <property type="entry name" value="GGDEF"/>
    <property type="match status" value="1"/>
</dbReference>
<feature type="domain" description="GGDEF" evidence="1">
    <location>
        <begin position="190"/>
        <end position="317"/>
    </location>
</feature>
<protein>
    <submittedName>
        <fullName evidence="2">GGDEF domain-containing protein</fullName>
    </submittedName>
</protein>
<dbReference type="InterPro" id="IPR043128">
    <property type="entry name" value="Rev_trsase/Diguanyl_cyclase"/>
</dbReference>
<dbReference type="Gene3D" id="3.30.70.270">
    <property type="match status" value="1"/>
</dbReference>
<name>A0ABW2EJM0_9BACI</name>
<dbReference type="EMBL" id="JBHSZV010000027">
    <property type="protein sequence ID" value="MFC7062368.1"/>
    <property type="molecule type" value="Genomic_DNA"/>
</dbReference>
<comment type="caution">
    <text evidence="2">The sequence shown here is derived from an EMBL/GenBank/DDBJ whole genome shotgun (WGS) entry which is preliminary data.</text>
</comment>
<dbReference type="SUPFAM" id="SSF55073">
    <property type="entry name" value="Nucleotide cyclase"/>
    <property type="match status" value="1"/>
</dbReference>
<organism evidence="2 3">
    <name type="scientific">Halobacillus seohaensis</name>
    <dbReference type="NCBI Taxonomy" id="447421"/>
    <lineage>
        <taxon>Bacteria</taxon>
        <taxon>Bacillati</taxon>
        <taxon>Bacillota</taxon>
        <taxon>Bacilli</taxon>
        <taxon>Bacillales</taxon>
        <taxon>Bacillaceae</taxon>
        <taxon>Halobacillus</taxon>
    </lineage>
</organism>
<reference evidence="3" key="1">
    <citation type="journal article" date="2019" name="Int. J. Syst. Evol. Microbiol.">
        <title>The Global Catalogue of Microorganisms (GCM) 10K type strain sequencing project: providing services to taxonomists for standard genome sequencing and annotation.</title>
        <authorList>
            <consortium name="The Broad Institute Genomics Platform"/>
            <consortium name="The Broad Institute Genome Sequencing Center for Infectious Disease"/>
            <person name="Wu L."/>
            <person name="Ma J."/>
        </authorList>
    </citation>
    <scope>NUCLEOTIDE SEQUENCE [LARGE SCALE GENOMIC DNA]</scope>
    <source>
        <strain evidence="3">CGMCC 4.1621</strain>
    </source>
</reference>
<keyword evidence="3" id="KW-1185">Reference proteome</keyword>
<dbReference type="RefSeq" id="WP_204709308.1">
    <property type="nucleotide sequence ID" value="NZ_JBHSZV010000027.1"/>
</dbReference>
<dbReference type="Pfam" id="PF00990">
    <property type="entry name" value="GGDEF"/>
    <property type="match status" value="1"/>
</dbReference>
<dbReference type="InterPro" id="IPR000160">
    <property type="entry name" value="GGDEF_dom"/>
</dbReference>
<dbReference type="Proteomes" id="UP001596410">
    <property type="component" value="Unassembled WGS sequence"/>
</dbReference>
<evidence type="ECO:0000313" key="2">
    <source>
        <dbReference type="EMBL" id="MFC7062368.1"/>
    </source>
</evidence>
<dbReference type="PANTHER" id="PTHR45138">
    <property type="entry name" value="REGULATORY COMPONENTS OF SENSORY TRANSDUCTION SYSTEM"/>
    <property type="match status" value="1"/>
</dbReference>
<evidence type="ECO:0000313" key="3">
    <source>
        <dbReference type="Proteomes" id="UP001596410"/>
    </source>
</evidence>
<evidence type="ECO:0000259" key="1">
    <source>
        <dbReference type="PROSITE" id="PS50887"/>
    </source>
</evidence>
<gene>
    <name evidence="2" type="ORF">ACFQIC_10905</name>
</gene>
<dbReference type="SMART" id="SM00267">
    <property type="entry name" value="GGDEF"/>
    <property type="match status" value="1"/>
</dbReference>
<dbReference type="PROSITE" id="PS50887">
    <property type="entry name" value="GGDEF"/>
    <property type="match status" value="1"/>
</dbReference>